<name>A0ABX5L849_9MICC</name>
<comment type="caution">
    <text evidence="7">The sequence shown here is derived from an EMBL/GenBank/DDBJ whole genome shotgun (WGS) entry which is preliminary data.</text>
</comment>
<accession>A0ABX5L849</accession>
<reference evidence="7 8" key="1">
    <citation type="submission" date="2018-05" db="EMBL/GenBank/DDBJ databases">
        <title>Draft Genome Sequence of Arthrobacter cumminsii IME1328, Isolated from a Patient Who Suffered from Foot Ulcers in China.</title>
        <authorList>
            <person name="Li M."/>
            <person name="Jiang Z."/>
            <person name="Sun Q."/>
            <person name="Tong Y."/>
        </authorList>
    </citation>
    <scope>NUCLEOTIDE SEQUENCE [LARGE SCALE GENOMIC DNA]</scope>
    <source>
        <strain evidence="7 8">IME1328</strain>
    </source>
</reference>
<dbReference type="PIRSF" id="PIRSF021524">
    <property type="entry name" value="MSH_acetyltransferase"/>
    <property type="match status" value="1"/>
</dbReference>
<feature type="binding site" evidence="4">
    <location>
        <position position="239"/>
    </location>
    <ligand>
        <name>1D-myo-inositol 2-(L-cysteinylamino)-2-deoxy-alpha-D-glucopyranoside</name>
        <dbReference type="ChEBI" id="CHEBI:58887"/>
    </ligand>
</feature>
<dbReference type="SUPFAM" id="SSF55729">
    <property type="entry name" value="Acyl-CoA N-acyltransferases (Nat)"/>
    <property type="match status" value="1"/>
</dbReference>
<keyword evidence="3 4" id="KW-0012">Acyltransferase</keyword>
<dbReference type="PANTHER" id="PTHR43617:SF31">
    <property type="entry name" value="MYCOTHIOL ACETYLTRANSFERASE"/>
    <property type="match status" value="1"/>
</dbReference>
<comment type="caution">
    <text evidence="4">Lacks conserved residue(s) required for the propagation of feature annotation.</text>
</comment>
<feature type="binding site" evidence="4">
    <location>
        <position position="336"/>
    </location>
    <ligand>
        <name>1D-myo-inositol 2-(L-cysteinylamino)-2-deoxy-alpha-D-glucopyranoside</name>
        <dbReference type="ChEBI" id="CHEBI:58887"/>
    </ligand>
</feature>
<evidence type="ECO:0000256" key="2">
    <source>
        <dbReference type="ARBA" id="ARBA00022737"/>
    </source>
</evidence>
<sequence>MSELRFAGHEQACSTRYNSVSVKAMSTHESSSPKTDADMQADAGSQTETDTMWTLSRFDGRPSDAVLDGIIAVARAAEDADGHEPFNEQTRIELRRGENVWGVIVSTDQSADGEEPSEGVTAAAIVTGADGQPATIEMAVHPDNRGFGMGKDLTDTLAAQLEGRAVNAWAHGDHDAARTLASRAGLERVRELWSMRLCDPQALPVTPVVDGVSIRAFDPSKDAEAWLEVNAAAFASHPEQGKLTRSDLDERIAEDWFDPAGFLLAFDDGTGELLGFHWTKVHPAHTDERGTEHTAMGEVYVVGVSPDAQGRGLGKALTLAGLNHLKDEGHQTIMLYVDADNAPAVALYDSLGFERWDVDVMYAKDA</sequence>
<feature type="region of interest" description="Disordered" evidence="5">
    <location>
        <begin position="24"/>
        <end position="48"/>
    </location>
</feature>
<proteinExistence type="inferred from homology"/>
<feature type="binding site" evidence="4">
    <location>
        <begin position="309"/>
        <end position="315"/>
    </location>
    <ligand>
        <name>acetyl-CoA</name>
        <dbReference type="ChEBI" id="CHEBI:57288"/>
        <label>2</label>
    </ligand>
</feature>
<evidence type="ECO:0000313" key="8">
    <source>
        <dbReference type="Proteomes" id="UP000245514"/>
    </source>
</evidence>
<dbReference type="PROSITE" id="PS51186">
    <property type="entry name" value="GNAT"/>
    <property type="match status" value="1"/>
</dbReference>
<feature type="binding site" evidence="4">
    <location>
        <position position="88"/>
    </location>
    <ligand>
        <name>1D-myo-inositol 2-(L-cysteinylamino)-2-deoxy-alpha-D-glucopyranoside</name>
        <dbReference type="ChEBI" id="CHEBI:58887"/>
    </ligand>
</feature>
<evidence type="ECO:0000256" key="4">
    <source>
        <dbReference type="HAMAP-Rule" id="MF_01698"/>
    </source>
</evidence>
<evidence type="ECO:0000256" key="5">
    <source>
        <dbReference type="SAM" id="MobiDB-lite"/>
    </source>
</evidence>
<dbReference type="Proteomes" id="UP000245514">
    <property type="component" value="Unassembled WGS sequence"/>
</dbReference>
<dbReference type="InterPro" id="IPR017813">
    <property type="entry name" value="Mycothiol_AcTrfase"/>
</dbReference>
<comment type="subunit">
    <text evidence="4">Monomer.</text>
</comment>
<dbReference type="CDD" id="cd04301">
    <property type="entry name" value="NAT_SF"/>
    <property type="match status" value="1"/>
</dbReference>
<protein>
    <recommendedName>
        <fullName evidence="4">Mycothiol acetyltransferase</fullName>
        <shortName evidence="4">MSH acetyltransferase</shortName>
        <ecNumber evidence="4">2.3.1.189</ecNumber>
    </recommendedName>
    <alternativeName>
        <fullName evidence="4">Mycothiol synthase</fullName>
    </alternativeName>
</protein>
<evidence type="ECO:0000256" key="3">
    <source>
        <dbReference type="ARBA" id="ARBA00023315"/>
    </source>
</evidence>
<dbReference type="InterPro" id="IPR000182">
    <property type="entry name" value="GNAT_dom"/>
</dbReference>
<feature type="domain" description="N-acetyltransferase" evidence="6">
    <location>
        <begin position="212"/>
        <end position="366"/>
    </location>
</feature>
<keyword evidence="1 4" id="KW-0808">Transferase</keyword>
<dbReference type="NCBIfam" id="TIGR03448">
    <property type="entry name" value="mycothiol_MshD"/>
    <property type="match status" value="1"/>
</dbReference>
<feature type="binding site" evidence="4">
    <location>
        <begin position="302"/>
        <end position="304"/>
    </location>
    <ligand>
        <name>acetyl-CoA</name>
        <dbReference type="ChEBI" id="CHEBI:57288"/>
        <label>2</label>
    </ligand>
</feature>
<dbReference type="Pfam" id="PF00583">
    <property type="entry name" value="Acetyltransf_1"/>
    <property type="match status" value="1"/>
</dbReference>
<evidence type="ECO:0000256" key="1">
    <source>
        <dbReference type="ARBA" id="ARBA00022679"/>
    </source>
</evidence>
<keyword evidence="2 4" id="KW-0677">Repeat</keyword>
<comment type="similarity">
    <text evidence="4">Belongs to the acetyltransferase family. MshD subfamily.</text>
</comment>
<feature type="binding site" evidence="4">
    <location>
        <position position="298"/>
    </location>
    <ligand>
        <name>1D-myo-inositol 2-(L-cysteinylamino)-2-deoxy-alpha-D-glucopyranoside</name>
        <dbReference type="ChEBI" id="CHEBI:58887"/>
    </ligand>
</feature>
<feature type="binding site" evidence="4">
    <location>
        <position position="280"/>
    </location>
    <ligand>
        <name>1D-myo-inositol 2-(L-cysteinylamino)-2-deoxy-alpha-D-glucopyranoside</name>
        <dbReference type="ChEBI" id="CHEBI:58887"/>
    </ligand>
</feature>
<organism evidence="7 8">
    <name type="scientific">Pseudoglutamicibacter cumminsii</name>
    <dbReference type="NCBI Taxonomy" id="156979"/>
    <lineage>
        <taxon>Bacteria</taxon>
        <taxon>Bacillati</taxon>
        <taxon>Actinomycetota</taxon>
        <taxon>Actinomycetes</taxon>
        <taxon>Micrococcales</taxon>
        <taxon>Micrococcaceae</taxon>
        <taxon>Pseudoglutamicibacter</taxon>
    </lineage>
</organism>
<gene>
    <name evidence="4 7" type="primary">mshD</name>
    <name evidence="7" type="ORF">CAY35_02540</name>
</gene>
<dbReference type="InterPro" id="IPR050276">
    <property type="entry name" value="MshD_Acetyltransferase"/>
</dbReference>
<dbReference type="EC" id="2.3.1.189" evidence="4"/>
<dbReference type="EMBL" id="QFWG01000002">
    <property type="protein sequence ID" value="PWI28331.1"/>
    <property type="molecule type" value="Genomic_DNA"/>
</dbReference>
<keyword evidence="8" id="KW-1185">Reference proteome</keyword>
<comment type="function">
    <text evidence="4">Catalyzes the transfer of acetyl from acetyl-CoA to desacetylmycothiol (Cys-GlcN-Ins) to form mycothiol.</text>
</comment>
<dbReference type="PANTHER" id="PTHR43617">
    <property type="entry name" value="L-AMINO ACID N-ACETYLTRANSFERASE"/>
    <property type="match status" value="1"/>
</dbReference>
<comment type="catalytic activity">
    <reaction evidence="4">
        <text>1D-myo-inositol 2-(L-cysteinylamino)-2-deoxy-alpha-D-glucopyranoside + acetyl-CoA = mycothiol + CoA + H(+)</text>
        <dbReference type="Rhea" id="RHEA:26172"/>
        <dbReference type="ChEBI" id="CHEBI:15378"/>
        <dbReference type="ChEBI" id="CHEBI:16768"/>
        <dbReference type="ChEBI" id="CHEBI:57287"/>
        <dbReference type="ChEBI" id="CHEBI:57288"/>
        <dbReference type="ChEBI" id="CHEBI:58887"/>
        <dbReference type="EC" id="2.3.1.189"/>
    </reaction>
</comment>
<dbReference type="Gene3D" id="3.40.630.30">
    <property type="match status" value="1"/>
</dbReference>
<dbReference type="InterPro" id="IPR016181">
    <property type="entry name" value="Acyl_CoA_acyltransferase"/>
</dbReference>
<evidence type="ECO:0000313" key="7">
    <source>
        <dbReference type="EMBL" id="PWI28331.1"/>
    </source>
</evidence>
<evidence type="ECO:0000259" key="6">
    <source>
        <dbReference type="PROSITE" id="PS51186"/>
    </source>
</evidence>
<dbReference type="HAMAP" id="MF_01698">
    <property type="entry name" value="MshD"/>
    <property type="match status" value="1"/>
</dbReference>